<sequence>MDGVARSCRSRSIYCWSKTDKPEQVQGGSGSRIAPWVISNDQPGGETMPESGSG</sequence>
<evidence type="ECO:0000313" key="2">
    <source>
        <dbReference type="EMBL" id="BAK37468.1"/>
    </source>
</evidence>
<gene>
    <name evidence="2" type="ordered locus">MLP_44540</name>
</gene>
<dbReference type="EMBL" id="AP012204">
    <property type="protein sequence ID" value="BAK37468.1"/>
    <property type="molecule type" value="Genomic_DNA"/>
</dbReference>
<evidence type="ECO:0000256" key="1">
    <source>
        <dbReference type="SAM" id="MobiDB-lite"/>
    </source>
</evidence>
<accession>F5XTL9</accession>
<evidence type="ECO:0000313" key="3">
    <source>
        <dbReference type="Proteomes" id="UP000007947"/>
    </source>
</evidence>
<protein>
    <submittedName>
        <fullName evidence="2">Uncharacterized protein</fullName>
    </submittedName>
</protein>
<reference evidence="2 3" key="1">
    <citation type="submission" date="2011-05" db="EMBL/GenBank/DDBJ databases">
        <title>Whole genome sequence of Microlunatus phosphovorus NM-1.</title>
        <authorList>
            <person name="Hosoyama A."/>
            <person name="Sasaki K."/>
            <person name="Harada T."/>
            <person name="Igarashi R."/>
            <person name="Kawakoshi A."/>
            <person name="Sasagawa M."/>
            <person name="Fukada J."/>
            <person name="Nakamura S."/>
            <person name="Katano Y."/>
            <person name="Hanada S."/>
            <person name="Kamagata Y."/>
            <person name="Nakamura N."/>
            <person name="Yamazaki S."/>
            <person name="Fujita N."/>
        </authorList>
    </citation>
    <scope>NUCLEOTIDE SEQUENCE [LARGE SCALE GENOMIC DNA]</scope>
    <source>
        <strain evidence="3">ATCC 700054 / DSM 10555 / JCM 9379 / NBRC 101784 / NCIMB 13414 / VKM Ac-1990 / NM-1</strain>
    </source>
</reference>
<feature type="region of interest" description="Disordered" evidence="1">
    <location>
        <begin position="20"/>
        <end position="54"/>
    </location>
</feature>
<dbReference type="KEGG" id="mph:MLP_44540"/>
<organism evidence="2 3">
    <name type="scientific">Microlunatus phosphovorus (strain ATCC 700054 / DSM 10555 / JCM 9379 / NBRC 101784 / NCIMB 13414 / VKM Ac-1990 / NM-1)</name>
    <dbReference type="NCBI Taxonomy" id="1032480"/>
    <lineage>
        <taxon>Bacteria</taxon>
        <taxon>Bacillati</taxon>
        <taxon>Actinomycetota</taxon>
        <taxon>Actinomycetes</taxon>
        <taxon>Propionibacteriales</taxon>
        <taxon>Propionibacteriaceae</taxon>
        <taxon>Microlunatus</taxon>
    </lineage>
</organism>
<name>F5XTL9_MICPN</name>
<keyword evidence="3" id="KW-1185">Reference proteome</keyword>
<dbReference type="AlphaFoldDB" id="F5XTL9"/>
<dbReference type="HOGENOM" id="CLU_3045413_0_0_11"/>
<proteinExistence type="predicted"/>
<dbReference type="Proteomes" id="UP000007947">
    <property type="component" value="Chromosome"/>
</dbReference>